<dbReference type="Proteomes" id="UP001301350">
    <property type="component" value="Unassembled WGS sequence"/>
</dbReference>
<accession>A0AAV9IP65</accession>
<proteinExistence type="predicted"/>
<sequence length="271" mass="28921">MPYSFLENLSCRPLSIASDAAAYARPQSTPVIPSRESGERLHLLLLPASATAASSPSTSITALATERSAAHSHQLFSLANSNGSLTTAVESATRAARQGKERAAAPFLRFSDAGMYVWSVPHQQPCYVRSLNKDASLVVGGEGLLGVRWYGSFRESSGSLLGVRGWLRPFLQLGAKRVHHDVYGVDGRLGIETLLRRSALRRAADRTTDADTRDIVQPLKQLADSLERTVVSPFGLRTRGLLLNASIGIGSDPHGNSQPTVALGAGIALSH</sequence>
<evidence type="ECO:0000313" key="2">
    <source>
        <dbReference type="Proteomes" id="UP001301350"/>
    </source>
</evidence>
<gene>
    <name evidence="1" type="ORF">CDCA_CDCA01G0064</name>
</gene>
<evidence type="ECO:0000313" key="1">
    <source>
        <dbReference type="EMBL" id="KAK4534039.1"/>
    </source>
</evidence>
<comment type="caution">
    <text evidence="1">The sequence shown here is derived from an EMBL/GenBank/DDBJ whole genome shotgun (WGS) entry which is preliminary data.</text>
</comment>
<dbReference type="EMBL" id="JANCYW010000001">
    <property type="protein sequence ID" value="KAK4534039.1"/>
    <property type="molecule type" value="Genomic_DNA"/>
</dbReference>
<name>A0AAV9IP65_CYACA</name>
<dbReference type="AlphaFoldDB" id="A0AAV9IP65"/>
<reference evidence="1 2" key="1">
    <citation type="submission" date="2022-07" db="EMBL/GenBank/DDBJ databases">
        <title>Genome-wide signatures of adaptation to extreme environments.</title>
        <authorList>
            <person name="Cho C.H."/>
            <person name="Yoon H.S."/>
        </authorList>
    </citation>
    <scope>NUCLEOTIDE SEQUENCE [LARGE SCALE GENOMIC DNA]</scope>
    <source>
        <strain evidence="1 2">DBV 063 E5</strain>
    </source>
</reference>
<protein>
    <submittedName>
        <fullName evidence="1">Uncharacterized protein</fullName>
    </submittedName>
</protein>
<keyword evidence="2" id="KW-1185">Reference proteome</keyword>
<organism evidence="1 2">
    <name type="scientific">Cyanidium caldarium</name>
    <name type="common">Red alga</name>
    <dbReference type="NCBI Taxonomy" id="2771"/>
    <lineage>
        <taxon>Eukaryota</taxon>
        <taxon>Rhodophyta</taxon>
        <taxon>Bangiophyceae</taxon>
        <taxon>Cyanidiales</taxon>
        <taxon>Cyanidiaceae</taxon>
        <taxon>Cyanidium</taxon>
    </lineage>
</organism>